<dbReference type="SUPFAM" id="SSF51182">
    <property type="entry name" value="RmlC-like cupins"/>
    <property type="match status" value="1"/>
</dbReference>
<evidence type="ECO:0000313" key="2">
    <source>
        <dbReference type="Proteomes" id="UP001164459"/>
    </source>
</evidence>
<dbReference type="Proteomes" id="UP001164459">
    <property type="component" value="Chromosome"/>
</dbReference>
<organism evidence="1 2">
    <name type="scientific">Nannocystis punicea</name>
    <dbReference type="NCBI Taxonomy" id="2995304"/>
    <lineage>
        <taxon>Bacteria</taxon>
        <taxon>Pseudomonadati</taxon>
        <taxon>Myxococcota</taxon>
        <taxon>Polyangia</taxon>
        <taxon>Nannocystales</taxon>
        <taxon>Nannocystaceae</taxon>
        <taxon>Nannocystis</taxon>
    </lineage>
</organism>
<evidence type="ECO:0008006" key="3">
    <source>
        <dbReference type="Google" id="ProtNLM"/>
    </source>
</evidence>
<dbReference type="EMBL" id="CP114040">
    <property type="protein sequence ID" value="WAS95129.1"/>
    <property type="molecule type" value="Genomic_DNA"/>
</dbReference>
<sequence length="278" mass="29806">MSVPILLATAADRTISLAEYVEHVRREVDVRDLDSAAASAPMLAALANDRGFLGALLGRELRDPARFQADNDYISPSFILARGRGWFVRANVWTPRVDDEPELQDRVNFYALGHDHNFSFLTVGYRGPGYETALYEVEPGSFAEEVGAPVELRFIGRTTLAPGQVMLYRASRDVHEQAPPPELSISLNLMLVPPEASLVSQHYFDLQAGRVAAIAGLATRGRMALCRLAGLLGDPSLAGPLAQLAAQHPTPVVRRAAASALAQLEGGGAGQDVEAPGA</sequence>
<reference evidence="1" key="1">
    <citation type="submission" date="2022-11" db="EMBL/GenBank/DDBJ databases">
        <title>Minimal conservation of predation-associated metabolite biosynthetic gene clusters underscores biosynthetic potential of Myxococcota including descriptions for ten novel species: Archangium lansinium sp. nov., Myxococcus landrumus sp. nov., Nannocystis bai.</title>
        <authorList>
            <person name="Ahearne A."/>
            <person name="Stevens C."/>
            <person name="Dowd S."/>
        </authorList>
    </citation>
    <scope>NUCLEOTIDE SEQUENCE</scope>
    <source>
        <strain evidence="1">Fl3</strain>
    </source>
</reference>
<dbReference type="InterPro" id="IPR011051">
    <property type="entry name" value="RmlC_Cupin_sf"/>
</dbReference>
<name>A0ABY7H784_9BACT</name>
<gene>
    <name evidence="1" type="ORF">O0S08_03120</name>
</gene>
<accession>A0ABY7H784</accession>
<dbReference type="RefSeq" id="WP_269037461.1">
    <property type="nucleotide sequence ID" value="NZ_CP114040.1"/>
</dbReference>
<keyword evidence="2" id="KW-1185">Reference proteome</keyword>
<evidence type="ECO:0000313" key="1">
    <source>
        <dbReference type="EMBL" id="WAS95129.1"/>
    </source>
</evidence>
<proteinExistence type="predicted"/>
<protein>
    <recommendedName>
        <fullName evidence="3">HEAT repeat domain-containing protein</fullName>
    </recommendedName>
</protein>